<dbReference type="Gene3D" id="3.40.50.150">
    <property type="entry name" value="Vaccinia Virus protein VP39"/>
    <property type="match status" value="1"/>
</dbReference>
<dbReference type="GO" id="GO:0032259">
    <property type="term" value="P:methylation"/>
    <property type="evidence" value="ECO:0007669"/>
    <property type="project" value="UniProtKB-KW"/>
</dbReference>
<evidence type="ECO:0000313" key="2">
    <source>
        <dbReference type="Proteomes" id="UP000477849"/>
    </source>
</evidence>
<keyword evidence="1" id="KW-0489">Methyltransferase</keyword>
<gene>
    <name evidence="1" type="ORF">G6N76_24060</name>
</gene>
<dbReference type="InterPro" id="IPR029063">
    <property type="entry name" value="SAM-dependent_MTases_sf"/>
</dbReference>
<protein>
    <submittedName>
        <fullName evidence="1">Class I SAM-dependent methyltransferase</fullName>
    </submittedName>
</protein>
<sequence length="271" mass="31037">MPFVAHRALGWEPVVIDESWGLKTIRQGSAYSVCNSLYCRDCGFVFLDIRFSESELASLYRAYREEEYTELRERYEPGYKARNDGLNAGMNFMDEVESFIAPHLSFPAKILDWGGDTGKNSPFRHGENQIDIYEISDKETLPGTRRVSEAELKQTRYDLIVSSHVLEHVPYPGDLIADMVSVMNEKTLLYIELPYEDIMNAADHGGASPYGKKRHWHEHINFFSRRSLEKLLEANGIEQIAYRELNMKGGANCQAVFQILCRRKPKDAAQA</sequence>
<reference evidence="1 2" key="1">
    <citation type="submission" date="2020-02" db="EMBL/GenBank/DDBJ databases">
        <title>Genome sequence of the type strain CCBAU10050 of Rhizobium daejeonense.</title>
        <authorList>
            <person name="Gao J."/>
            <person name="Sun J."/>
        </authorList>
    </citation>
    <scope>NUCLEOTIDE SEQUENCE [LARGE SCALE GENOMIC DNA]</scope>
    <source>
        <strain evidence="1 2">CCBAU10050</strain>
    </source>
</reference>
<accession>A0A6M1S8J6</accession>
<dbReference type="AlphaFoldDB" id="A0A6M1S8J6"/>
<proteinExistence type="predicted"/>
<dbReference type="SUPFAM" id="SSF53335">
    <property type="entry name" value="S-adenosyl-L-methionine-dependent methyltransferases"/>
    <property type="match status" value="1"/>
</dbReference>
<name>A0A6M1S8J6_9HYPH</name>
<comment type="caution">
    <text evidence="1">The sequence shown here is derived from an EMBL/GenBank/DDBJ whole genome shotgun (WGS) entry which is preliminary data.</text>
</comment>
<dbReference type="RefSeq" id="WP_163903427.1">
    <property type="nucleotide sequence ID" value="NZ_CP048427.1"/>
</dbReference>
<evidence type="ECO:0000313" key="1">
    <source>
        <dbReference type="EMBL" id="NGO66741.1"/>
    </source>
</evidence>
<dbReference type="Pfam" id="PF13489">
    <property type="entry name" value="Methyltransf_23"/>
    <property type="match status" value="1"/>
</dbReference>
<organism evidence="1 2">
    <name type="scientific">Rhizobium daejeonense</name>
    <dbReference type="NCBI Taxonomy" id="240521"/>
    <lineage>
        <taxon>Bacteria</taxon>
        <taxon>Pseudomonadati</taxon>
        <taxon>Pseudomonadota</taxon>
        <taxon>Alphaproteobacteria</taxon>
        <taxon>Hyphomicrobiales</taxon>
        <taxon>Rhizobiaceae</taxon>
        <taxon>Rhizobium/Agrobacterium group</taxon>
        <taxon>Rhizobium</taxon>
    </lineage>
</organism>
<dbReference type="Proteomes" id="UP000477849">
    <property type="component" value="Unassembled WGS sequence"/>
</dbReference>
<keyword evidence="2" id="KW-1185">Reference proteome</keyword>
<keyword evidence="1" id="KW-0808">Transferase</keyword>
<dbReference type="EMBL" id="JAAKZH010000016">
    <property type="protein sequence ID" value="NGO66741.1"/>
    <property type="molecule type" value="Genomic_DNA"/>
</dbReference>
<dbReference type="GO" id="GO:0008168">
    <property type="term" value="F:methyltransferase activity"/>
    <property type="evidence" value="ECO:0007669"/>
    <property type="project" value="UniProtKB-KW"/>
</dbReference>